<name>A0A0G4NXC0_PENC3</name>
<evidence type="ECO:0000313" key="2">
    <source>
        <dbReference type="Proteomes" id="UP000053732"/>
    </source>
</evidence>
<dbReference type="PANTHER" id="PTHR41677">
    <property type="entry name" value="YALI0B19030P"/>
    <property type="match status" value="1"/>
</dbReference>
<dbReference type="EMBL" id="HG793135">
    <property type="protein sequence ID" value="CRL18690.1"/>
    <property type="molecule type" value="Genomic_DNA"/>
</dbReference>
<reference evidence="1 2" key="1">
    <citation type="journal article" date="2014" name="Nat. Commun.">
        <title>Multiple recent horizontal transfers of a large genomic region in cheese making fungi.</title>
        <authorList>
            <person name="Cheeseman K."/>
            <person name="Ropars J."/>
            <person name="Renault P."/>
            <person name="Dupont J."/>
            <person name="Gouzy J."/>
            <person name="Branca A."/>
            <person name="Abraham A.L."/>
            <person name="Ceppi M."/>
            <person name="Conseiller E."/>
            <person name="Debuchy R."/>
            <person name="Malagnac F."/>
            <person name="Goarin A."/>
            <person name="Silar P."/>
            <person name="Lacoste S."/>
            <person name="Sallet E."/>
            <person name="Bensimon A."/>
            <person name="Giraud T."/>
            <person name="Brygoo Y."/>
        </authorList>
    </citation>
    <scope>NUCLEOTIDE SEQUENCE [LARGE SCALE GENOMIC DNA]</scope>
    <source>
        <strain evidence="2">FM 013</strain>
    </source>
</reference>
<accession>A0A0G4NXC0</accession>
<keyword evidence="2" id="KW-1185">Reference proteome</keyword>
<sequence length="124" mass="14765">MIEWITMVTSLRPRSSSIKDDSVLTTVRPVSILGDLFAEYRFEMLQDRFRDANRFMRDRKRARSQFGMASLKVFIREQIDFLEHMDREIVEADKVQKGVFDDSHLCSEELKQQWHKKQPRAAIE</sequence>
<evidence type="ECO:0000313" key="1">
    <source>
        <dbReference type="EMBL" id="CRL18690.1"/>
    </source>
</evidence>
<dbReference type="Proteomes" id="UP000053732">
    <property type="component" value="Unassembled WGS sequence"/>
</dbReference>
<dbReference type="STRING" id="1429867.A0A0G4NXC0"/>
<dbReference type="PANTHER" id="PTHR41677:SF1">
    <property type="entry name" value="FE2OG DIOXYGENASE DOMAIN-CONTAINING PROTEIN"/>
    <property type="match status" value="1"/>
</dbReference>
<protein>
    <submittedName>
        <fullName evidence="1">Str. FM013</fullName>
    </submittedName>
</protein>
<dbReference type="AlphaFoldDB" id="A0A0G4NXC0"/>
<gene>
    <name evidence="1" type="ORF">PCAMFM013_S002g000560</name>
</gene>
<organism evidence="1 2">
    <name type="scientific">Penicillium camemberti (strain FM 013)</name>
    <dbReference type="NCBI Taxonomy" id="1429867"/>
    <lineage>
        <taxon>Eukaryota</taxon>
        <taxon>Fungi</taxon>
        <taxon>Dikarya</taxon>
        <taxon>Ascomycota</taxon>
        <taxon>Pezizomycotina</taxon>
        <taxon>Eurotiomycetes</taxon>
        <taxon>Eurotiomycetidae</taxon>
        <taxon>Eurotiales</taxon>
        <taxon>Aspergillaceae</taxon>
        <taxon>Penicillium</taxon>
    </lineage>
</organism>
<proteinExistence type="predicted"/>